<sequence length="382" mass="39614">MHDFVRTPAAVVAALVLAVAAAATPAGAAPATPRWDHFGYDAENSSFNPHETVITPATVGRLKKKWSVELRSDQSCSSYGDPIVADGRVFISDYLGISAYATGNGAKLWSHDWVGSSNSPPSMAVADGVLVAGYTDCESMSDPNSGLIGLDVRTGKELWSGATAPLIIEIVIDKGVVVTAGSDIYNDTATVAVRVSDGKEAWRKEGRRIDVTSANGTVTGRDVNGTGTVAFDVTTGATRWTVTRNLSTGTASPAGDVFYGSSGDGDDLEAVSVRDGRVLWTAPDNDGVVAVDGTRVYCSDDNGIVALDSRTGKQLWRSDLPDHGALAATVAGGVVYTAGIALDATTGRVITGTPRLSFRSIVTGGVLYDSDNGTLTAYTVNG</sequence>
<feature type="chain" id="PRO_5045101994" evidence="1">
    <location>
        <begin position="29"/>
        <end position="382"/>
    </location>
</feature>
<dbReference type="PANTHER" id="PTHR34512">
    <property type="entry name" value="CELL SURFACE PROTEIN"/>
    <property type="match status" value="1"/>
</dbReference>
<dbReference type="InterPro" id="IPR002372">
    <property type="entry name" value="PQQ_rpt_dom"/>
</dbReference>
<keyword evidence="4" id="KW-1185">Reference proteome</keyword>
<dbReference type="SUPFAM" id="SSF50998">
    <property type="entry name" value="Quinoprotein alcohol dehydrogenase-like"/>
    <property type="match status" value="1"/>
</dbReference>
<comment type="caution">
    <text evidence="3">The sequence shown here is derived from an EMBL/GenBank/DDBJ whole genome shotgun (WGS) entry which is preliminary data.</text>
</comment>
<evidence type="ECO:0000256" key="1">
    <source>
        <dbReference type="SAM" id="SignalP"/>
    </source>
</evidence>
<protein>
    <submittedName>
        <fullName evidence="3">PQQ-binding-like beta-propeller repeat protein</fullName>
    </submittedName>
</protein>
<feature type="signal peptide" evidence="1">
    <location>
        <begin position="1"/>
        <end position="28"/>
    </location>
</feature>
<evidence type="ECO:0000313" key="4">
    <source>
        <dbReference type="Proteomes" id="UP001595867"/>
    </source>
</evidence>
<dbReference type="SMART" id="SM00564">
    <property type="entry name" value="PQQ"/>
    <property type="match status" value="4"/>
</dbReference>
<dbReference type="Proteomes" id="UP001595867">
    <property type="component" value="Unassembled WGS sequence"/>
</dbReference>
<dbReference type="InterPro" id="IPR011047">
    <property type="entry name" value="Quinoprotein_ADH-like_sf"/>
</dbReference>
<gene>
    <name evidence="3" type="ORF">ACFO0C_18625</name>
</gene>
<dbReference type="EMBL" id="JBHSBL010000017">
    <property type="protein sequence ID" value="MFC4066956.1"/>
    <property type="molecule type" value="Genomic_DNA"/>
</dbReference>
<dbReference type="InterPro" id="IPR015943">
    <property type="entry name" value="WD40/YVTN_repeat-like_dom_sf"/>
</dbReference>
<dbReference type="Gene3D" id="2.140.10.10">
    <property type="entry name" value="Quinoprotein alcohol dehydrogenase-like superfamily"/>
    <property type="match status" value="1"/>
</dbReference>
<evidence type="ECO:0000259" key="2">
    <source>
        <dbReference type="Pfam" id="PF13360"/>
    </source>
</evidence>
<proteinExistence type="predicted"/>
<organism evidence="3 4">
    <name type="scientific">Actinoplanes subglobosus</name>
    <dbReference type="NCBI Taxonomy" id="1547892"/>
    <lineage>
        <taxon>Bacteria</taxon>
        <taxon>Bacillati</taxon>
        <taxon>Actinomycetota</taxon>
        <taxon>Actinomycetes</taxon>
        <taxon>Micromonosporales</taxon>
        <taxon>Micromonosporaceae</taxon>
        <taxon>Actinoplanes</taxon>
    </lineage>
</organism>
<name>A0ABV8IUJ3_9ACTN</name>
<feature type="domain" description="Pyrrolo-quinoline quinone repeat" evidence="2">
    <location>
        <begin position="66"/>
        <end position="162"/>
    </location>
</feature>
<dbReference type="RefSeq" id="WP_378067919.1">
    <property type="nucleotide sequence ID" value="NZ_JBHSBL010000017.1"/>
</dbReference>
<dbReference type="InterPro" id="IPR018391">
    <property type="entry name" value="PQQ_b-propeller_rpt"/>
</dbReference>
<dbReference type="PANTHER" id="PTHR34512:SF30">
    <property type="entry name" value="OUTER MEMBRANE PROTEIN ASSEMBLY FACTOR BAMB"/>
    <property type="match status" value="1"/>
</dbReference>
<reference evidence="4" key="1">
    <citation type="journal article" date="2019" name="Int. J. Syst. Evol. Microbiol.">
        <title>The Global Catalogue of Microorganisms (GCM) 10K type strain sequencing project: providing services to taxonomists for standard genome sequencing and annotation.</title>
        <authorList>
            <consortium name="The Broad Institute Genomics Platform"/>
            <consortium name="The Broad Institute Genome Sequencing Center for Infectious Disease"/>
            <person name="Wu L."/>
            <person name="Ma J."/>
        </authorList>
    </citation>
    <scope>NUCLEOTIDE SEQUENCE [LARGE SCALE GENOMIC DNA]</scope>
    <source>
        <strain evidence="4">TBRC 5832</strain>
    </source>
</reference>
<accession>A0ABV8IUJ3</accession>
<feature type="domain" description="Pyrrolo-quinoline quinone repeat" evidence="2">
    <location>
        <begin position="267"/>
        <end position="349"/>
    </location>
</feature>
<keyword evidence="1" id="KW-0732">Signal</keyword>
<dbReference type="Pfam" id="PF13360">
    <property type="entry name" value="PQQ_2"/>
    <property type="match status" value="2"/>
</dbReference>
<dbReference type="Gene3D" id="2.130.10.10">
    <property type="entry name" value="YVTN repeat-like/Quinoprotein amine dehydrogenase"/>
    <property type="match status" value="1"/>
</dbReference>
<evidence type="ECO:0000313" key="3">
    <source>
        <dbReference type="EMBL" id="MFC4066956.1"/>
    </source>
</evidence>